<dbReference type="Gene3D" id="1.10.8.200">
    <property type="entry name" value="Replisome organizer (g39p helicase loader/inhibitor protein)"/>
    <property type="match status" value="1"/>
</dbReference>
<dbReference type="EMBL" id="BK014908">
    <property type="protein sequence ID" value="DAD81805.1"/>
    <property type="molecule type" value="Genomic_DNA"/>
</dbReference>
<reference evidence="1" key="1">
    <citation type="journal article" date="2021" name="Proc. Natl. Acad. Sci. U.S.A.">
        <title>A Catalog of Tens of Thousands of Viruses from Human Metagenomes Reveals Hidden Associations with Chronic Diseases.</title>
        <authorList>
            <person name="Tisza M.J."/>
            <person name="Buck C.B."/>
        </authorList>
    </citation>
    <scope>NUCLEOTIDE SEQUENCE</scope>
    <source>
        <strain evidence="1">CtvyM23</strain>
    </source>
</reference>
<accession>A0A8S5MHH2</accession>
<name>A0A8S5MHH2_9CAUD</name>
<evidence type="ECO:0000313" key="1">
    <source>
        <dbReference type="EMBL" id="DAD81805.1"/>
    </source>
</evidence>
<sequence>MDKKDVKPFVELWKQVSVLYGREINEQAYGLVFNALKEFDFEDVRNAVSLHLQKSKFMPTVADIYEQVKCLKGIDTEALKAKANNFYNQINDHLDTGCDYICDDPRAVFAFRSAFGSLAEFGMHSTAQDPFDRKAFVDAYVNARGEFARGMTCPNLIQGRNHFSPVVRVRFIGKADKCRKALTDIYSFSKQKAKVVTFEQNKIPELKNSVHQETEFNVEINGQRFKNGLDALNAVLSSFGITPVNTKA</sequence>
<organism evidence="1">
    <name type="scientific">Siphoviridae sp. ctvyM23</name>
    <dbReference type="NCBI Taxonomy" id="2826514"/>
    <lineage>
        <taxon>Viruses</taxon>
        <taxon>Duplodnaviria</taxon>
        <taxon>Heunggongvirae</taxon>
        <taxon>Uroviricota</taxon>
        <taxon>Caudoviricetes</taxon>
    </lineage>
</organism>
<protein>
    <submittedName>
        <fullName evidence="1">Replisome organizer</fullName>
    </submittedName>
</protein>
<proteinExistence type="predicted"/>